<feature type="region of interest" description="Disordered" evidence="1">
    <location>
        <begin position="106"/>
        <end position="129"/>
    </location>
</feature>
<keyword evidence="3" id="KW-1185">Reference proteome</keyword>
<feature type="region of interest" description="Disordered" evidence="1">
    <location>
        <begin position="371"/>
        <end position="426"/>
    </location>
</feature>
<feature type="compositionally biased region" description="Low complexity" evidence="1">
    <location>
        <begin position="400"/>
        <end position="415"/>
    </location>
</feature>
<feature type="compositionally biased region" description="Polar residues" evidence="1">
    <location>
        <begin position="517"/>
        <end position="532"/>
    </location>
</feature>
<dbReference type="AlphaFoldDB" id="F4RCW7"/>
<feature type="compositionally biased region" description="Low complexity" evidence="1">
    <location>
        <begin position="533"/>
        <end position="544"/>
    </location>
</feature>
<feature type="region of interest" description="Disordered" evidence="1">
    <location>
        <begin position="448"/>
        <end position="482"/>
    </location>
</feature>
<gene>
    <name evidence="2" type="ORF">MELLADRAFT_95289</name>
</gene>
<dbReference type="EMBL" id="GL883096">
    <property type="protein sequence ID" value="EGG09797.1"/>
    <property type="molecule type" value="Genomic_DNA"/>
</dbReference>
<accession>F4RCW7</accession>
<proteinExistence type="predicted"/>
<protein>
    <submittedName>
        <fullName evidence="2">Uncharacterized protein</fullName>
    </submittedName>
</protein>
<evidence type="ECO:0000256" key="1">
    <source>
        <dbReference type="SAM" id="MobiDB-lite"/>
    </source>
</evidence>
<dbReference type="Proteomes" id="UP000001072">
    <property type="component" value="Unassembled WGS sequence"/>
</dbReference>
<dbReference type="InParanoid" id="F4RCW7"/>
<name>F4RCW7_MELLP</name>
<dbReference type="KEGG" id="mlr:MELLADRAFT_95289"/>
<evidence type="ECO:0000313" key="2">
    <source>
        <dbReference type="EMBL" id="EGG09797.1"/>
    </source>
</evidence>
<feature type="region of interest" description="Disordered" evidence="1">
    <location>
        <begin position="220"/>
        <end position="241"/>
    </location>
</feature>
<dbReference type="RefSeq" id="XP_007406851.1">
    <property type="nucleotide sequence ID" value="XM_007406789.1"/>
</dbReference>
<feature type="region of interest" description="Disordered" evidence="1">
    <location>
        <begin position="498"/>
        <end position="544"/>
    </location>
</feature>
<sequence length="884" mass="98232">MVVATLVHEHYQFITEGYLPEPGLKKLVGILCPKCQTPLRYQAALEDAWRIYCPRRPKNRHNWRTWRCDQLNHERALINAGASRPIISTADDWGPRISPSGVLLPPKPANADDGALAPPRGAPAGAPHPFLGRIEQQFTPIESNQVDSQVGPQRAKVVYPCQRASRGPVARGHRSNGNKGCPHQYCQAYGLGGCSKHTRRTEAQPNAGAIVNPVLPSNATAAHLPTPGSSAPQAAPARRPAPRVHQWAQAANTLGHRLDFQAISAIQINRRERYKAQERAIANKFDERKVVTIYLWLDAVEPKVISAHMDQWPKARLDESLLLMQACTKHFGPTWNRALLFWDDKIDTWHETMVTLPHRYSVNKQEIVVRSPQVDPRTPGLPLSKSKALQPKLQDPRADPPVASSSVSVDASPFDSDPDVIVVNGPKNTTHALHSQQTKQLDELNAKQKGLTDATDDENDEFLVQNPPTPNAQPQRREDSDDELPDLDLFIKTSAAKAQAINTSSDPKPGKLPTPSPVLTATTNGNNSTQVQTNTNEVESSTNTHIKKRGWPSSFVLVSDLLAWYKNCETCSPQQAWMKAFGSEWRLGTSTMYSFRVLMWVKHGFASRRSSKGSPTSENLIISRDEFRGDCECGNGRIWNQIADNSKHVIALCGIYKPTTNWYLVVCPSIIMASEPDITASINAVLTTTSKTTILRPQTIPDAVAWHKTDTNLILKDEQGQHVTSPLKAYGFSLASEVLTRHWTYNIHGGLGQNAITGEYFVKHSSITQSLVATVPPQPQHLAGKAMISGIGKVVKVNIDNLNEDSDWHLTVQAEHDIFNPEERKKNTFEIIYRFGNFSPELCEMKNIALGSFMYFLGTVDSKDITTQRLIVQVLRHNVVVFHK</sequence>
<feature type="compositionally biased region" description="Low complexity" evidence="1">
    <location>
        <begin position="114"/>
        <end position="129"/>
    </location>
</feature>
<dbReference type="HOGENOM" id="CLU_015424_0_0_1"/>
<organism evidence="3">
    <name type="scientific">Melampsora larici-populina (strain 98AG31 / pathotype 3-4-7)</name>
    <name type="common">Poplar leaf rust fungus</name>
    <dbReference type="NCBI Taxonomy" id="747676"/>
    <lineage>
        <taxon>Eukaryota</taxon>
        <taxon>Fungi</taxon>
        <taxon>Dikarya</taxon>
        <taxon>Basidiomycota</taxon>
        <taxon>Pucciniomycotina</taxon>
        <taxon>Pucciniomycetes</taxon>
        <taxon>Pucciniales</taxon>
        <taxon>Melampsoraceae</taxon>
        <taxon>Melampsora</taxon>
    </lineage>
</organism>
<evidence type="ECO:0000313" key="3">
    <source>
        <dbReference type="Proteomes" id="UP000001072"/>
    </source>
</evidence>
<reference evidence="3" key="1">
    <citation type="journal article" date="2011" name="Proc. Natl. Acad. Sci. U.S.A.">
        <title>Obligate biotrophy features unraveled by the genomic analysis of rust fungi.</title>
        <authorList>
            <person name="Duplessis S."/>
            <person name="Cuomo C.A."/>
            <person name="Lin Y.-C."/>
            <person name="Aerts A."/>
            <person name="Tisserant E."/>
            <person name="Veneault-Fourrey C."/>
            <person name="Joly D.L."/>
            <person name="Hacquard S."/>
            <person name="Amselem J."/>
            <person name="Cantarel B.L."/>
            <person name="Chiu R."/>
            <person name="Coutinho P.M."/>
            <person name="Feau N."/>
            <person name="Field M."/>
            <person name="Frey P."/>
            <person name="Gelhaye E."/>
            <person name="Goldberg J."/>
            <person name="Grabherr M.G."/>
            <person name="Kodira C.D."/>
            <person name="Kohler A."/>
            <person name="Kuees U."/>
            <person name="Lindquist E.A."/>
            <person name="Lucas S.M."/>
            <person name="Mago R."/>
            <person name="Mauceli E."/>
            <person name="Morin E."/>
            <person name="Murat C."/>
            <person name="Pangilinan J.L."/>
            <person name="Park R."/>
            <person name="Pearson M."/>
            <person name="Quesneville H."/>
            <person name="Rouhier N."/>
            <person name="Sakthikumar S."/>
            <person name="Salamov A.A."/>
            <person name="Schmutz J."/>
            <person name="Selles B."/>
            <person name="Shapiro H."/>
            <person name="Tanguay P."/>
            <person name="Tuskan G.A."/>
            <person name="Henrissat B."/>
            <person name="Van de Peer Y."/>
            <person name="Rouze P."/>
            <person name="Ellis J.G."/>
            <person name="Dodds P.N."/>
            <person name="Schein J.E."/>
            <person name="Zhong S."/>
            <person name="Hamelin R.C."/>
            <person name="Grigoriev I.V."/>
            <person name="Szabo L.J."/>
            <person name="Martin F."/>
        </authorList>
    </citation>
    <scope>NUCLEOTIDE SEQUENCE [LARGE SCALE GENOMIC DNA]</scope>
    <source>
        <strain evidence="3">98AG31 / pathotype 3-4-7</strain>
    </source>
</reference>
<dbReference type="VEuPathDB" id="FungiDB:MELLADRAFT_95289"/>
<dbReference type="GeneID" id="18937196"/>